<evidence type="ECO:0000313" key="2">
    <source>
        <dbReference type="EMBL" id="CUG50524.1"/>
    </source>
</evidence>
<evidence type="ECO:0000313" key="3">
    <source>
        <dbReference type="Proteomes" id="UP000051952"/>
    </source>
</evidence>
<name>A0A0S4J1U7_BODSA</name>
<organism evidence="2 3">
    <name type="scientific">Bodo saltans</name>
    <name type="common">Flagellated protozoan</name>
    <dbReference type="NCBI Taxonomy" id="75058"/>
    <lineage>
        <taxon>Eukaryota</taxon>
        <taxon>Discoba</taxon>
        <taxon>Euglenozoa</taxon>
        <taxon>Kinetoplastea</taxon>
        <taxon>Metakinetoplastina</taxon>
        <taxon>Eubodonida</taxon>
        <taxon>Bodonidae</taxon>
        <taxon>Bodo</taxon>
    </lineage>
</organism>
<evidence type="ECO:0000256" key="1">
    <source>
        <dbReference type="SAM" id="Phobius"/>
    </source>
</evidence>
<keyword evidence="3" id="KW-1185">Reference proteome</keyword>
<keyword evidence="1" id="KW-0472">Membrane</keyword>
<dbReference type="EMBL" id="CYKH01000847">
    <property type="protein sequence ID" value="CUG50524.1"/>
    <property type="molecule type" value="Genomic_DNA"/>
</dbReference>
<keyword evidence="1" id="KW-0812">Transmembrane</keyword>
<dbReference type="Proteomes" id="UP000051952">
    <property type="component" value="Unassembled WGS sequence"/>
</dbReference>
<feature type="non-terminal residue" evidence="2">
    <location>
        <position position="1"/>
    </location>
</feature>
<reference evidence="3" key="1">
    <citation type="submission" date="2015-09" db="EMBL/GenBank/DDBJ databases">
        <authorList>
            <consortium name="Pathogen Informatics"/>
        </authorList>
    </citation>
    <scope>NUCLEOTIDE SEQUENCE [LARGE SCALE GENOMIC DNA]</scope>
    <source>
        <strain evidence="3">Lake Konstanz</strain>
    </source>
</reference>
<keyword evidence="1" id="KW-1133">Transmembrane helix</keyword>
<proteinExistence type="predicted"/>
<feature type="transmembrane region" description="Helical" evidence="1">
    <location>
        <begin position="467"/>
        <end position="485"/>
    </location>
</feature>
<dbReference type="VEuPathDB" id="TriTrypDB:BSAL_63240"/>
<gene>
    <name evidence="2" type="ORF">BSAL_80320</name>
</gene>
<sequence>QVDGWLESELCGLLPATYFALDSVEYDDDAGEGVRRSSSSGRLTLPRIAQECALDRMLLYSKNKPHIFQGASVYASALHIVSATPRWWCAVTNSGDERGVRCFRAARTAFVQECMSALATTCSPSTFLAQFTPAAKQRASVVGKSTSCMAVTDFNALQAFLSYIPQVACGHDDGSVLIPTWAAPASCAPSPSPRSLIMMLLGGTNTAHSSGCLLDRHGPVFVLGMVDTVLLQPTRRSLGEVAGRTQPTLAASRLAKCLLQLASYRLQCMPGYVFPPVDPALRVILGRKEPSLPLNDGVILQWDEPSTLEAMHQLLLLDARAHPMLRLRRAAARSSGLPLQFCASCPEGIFSRWCAAAAARNVMLTAETLRWAHLESKYKISMIWNPRWAPPTHASVGSFTWILGAIPGLGETVRRAIQQHLAGSSSSQQPSGDGVGLTALPIPSVQYLSWLFGALREVFLFYSHDQRIGGAWAVFGLIVSFLPMWKP</sequence>
<dbReference type="AlphaFoldDB" id="A0A0S4J1U7"/>
<accession>A0A0S4J1U7</accession>
<protein>
    <submittedName>
        <fullName evidence="2">Strumpellin-like protein, putative</fullName>
    </submittedName>
</protein>